<gene>
    <name evidence="4" type="ORF">HNAJ_LOCUS39</name>
</gene>
<proteinExistence type="predicted"/>
<dbReference type="Pfam" id="PF13001">
    <property type="entry name" value="ECM29_N"/>
    <property type="match status" value="2"/>
</dbReference>
<dbReference type="GO" id="GO:0005634">
    <property type="term" value="C:nucleus"/>
    <property type="evidence" value="ECO:0007669"/>
    <property type="project" value="TreeGrafter"/>
</dbReference>
<dbReference type="InterPro" id="IPR024372">
    <property type="entry name" value="Ecm29_N"/>
</dbReference>
<reference evidence="4 5" key="2">
    <citation type="submission" date="2018-11" db="EMBL/GenBank/DDBJ databases">
        <authorList>
            <consortium name="Pathogen Informatics"/>
        </authorList>
    </citation>
    <scope>NUCLEOTIDE SEQUENCE [LARGE SCALE GENOMIC DNA]</scope>
</reference>
<feature type="region of interest" description="Disordered" evidence="2">
    <location>
        <begin position="411"/>
        <end position="450"/>
    </location>
</feature>
<organism evidence="6">
    <name type="scientific">Rodentolepis nana</name>
    <name type="common">Dwarf tapeworm</name>
    <name type="synonym">Hymenolepis nana</name>
    <dbReference type="NCBI Taxonomy" id="102285"/>
    <lineage>
        <taxon>Eukaryota</taxon>
        <taxon>Metazoa</taxon>
        <taxon>Spiralia</taxon>
        <taxon>Lophotrochozoa</taxon>
        <taxon>Platyhelminthes</taxon>
        <taxon>Cestoda</taxon>
        <taxon>Eucestoda</taxon>
        <taxon>Cyclophyllidea</taxon>
        <taxon>Hymenolepididae</taxon>
        <taxon>Rodentolepis</taxon>
    </lineage>
</organism>
<evidence type="ECO:0000313" key="5">
    <source>
        <dbReference type="Proteomes" id="UP000278807"/>
    </source>
</evidence>
<dbReference type="STRING" id="102285.A0A158QGG5"/>
<dbReference type="InterPro" id="IPR016024">
    <property type="entry name" value="ARM-type_fold"/>
</dbReference>
<evidence type="ECO:0000256" key="1">
    <source>
        <dbReference type="ARBA" id="ARBA00022737"/>
    </source>
</evidence>
<feature type="region of interest" description="Disordered" evidence="2">
    <location>
        <begin position="1795"/>
        <end position="1821"/>
    </location>
</feature>
<evidence type="ECO:0000256" key="2">
    <source>
        <dbReference type="SAM" id="MobiDB-lite"/>
    </source>
</evidence>
<dbReference type="InterPro" id="IPR011989">
    <property type="entry name" value="ARM-like"/>
</dbReference>
<accession>A0A158QGG5</accession>
<feature type="domain" description="Proteasome component Ecm29 N-terminal" evidence="3">
    <location>
        <begin position="404"/>
        <end position="622"/>
    </location>
</feature>
<dbReference type="EMBL" id="UZAE01000007">
    <property type="protein sequence ID" value="VDN95898.1"/>
    <property type="molecule type" value="Genomic_DNA"/>
</dbReference>
<dbReference type="OrthoDB" id="16066at2759"/>
<feature type="compositionally biased region" description="Acidic residues" evidence="2">
    <location>
        <begin position="2150"/>
        <end position="2177"/>
    </location>
</feature>
<evidence type="ECO:0000313" key="4">
    <source>
        <dbReference type="EMBL" id="VDN95898.1"/>
    </source>
</evidence>
<evidence type="ECO:0000313" key="6">
    <source>
        <dbReference type="WBParaSite" id="HNAJ_0000003801-mRNA-1"/>
    </source>
</evidence>
<feature type="region of interest" description="Disordered" evidence="2">
    <location>
        <begin position="1494"/>
        <end position="1514"/>
    </location>
</feature>
<reference evidence="6" key="1">
    <citation type="submission" date="2016-04" db="UniProtKB">
        <authorList>
            <consortium name="WormBaseParasite"/>
        </authorList>
    </citation>
    <scope>IDENTIFICATION</scope>
</reference>
<feature type="region of interest" description="Disordered" evidence="2">
    <location>
        <begin position="2101"/>
        <end position="2177"/>
    </location>
</feature>
<sequence>MGSAEDNFGLLSAPYPGNIESARIGTKILYNWYKIGTDIERLALRISLAESDAQFENIVQKSLVYLLHCLARYEEHRKKLLELLGDVIRRLKRQHNIQLPVNDLFVAYNAPEPSTYLANFSHLYIRLGFPRLPPNEQVCLLPVLFASLTENKPVVQRDVLLHLTLPIVGGVPADVRNRQELELYELPLQRRYINEFYSLVLLLPYHFERHIRFDNPGVLLPDGFNSYDYSRVAHERFSLIQDKSMLEKYKISIVQFYSRGFFPPDESILPLIFADCDTMHSVIAVANKEVRMLSVLVDWENEALLSRIFDWYLGRRREFDPKGLSEPRVPLTPVVRMKLGNFLLQSRLTLPTVLASDLVEAGVACLKYVLSFRLATRGAGNTAIAAMQYPPVAQQSLQTTQQQNMYLGDVKHNQNISPPSQQKQLQSPIAAVSQNSASSQNNTAPGAPTCSFRSGANILRRLANHGLDLMSHLLDNATSIPTEATIRALGGLIEFVYESNSDELVQPRARGFELLSRFLSREPNYLLKDPSQLPRLFDVLSEDIDADLKIAAANCLRRLAFTFQEAQRQNYPALRNQLAKLERLLFDNMERPDPVSRLVAVHFAGIIYPPDHIPTRYLILQALGDKDPKVRNEARIVFSIFLDPQIGTDIVYGRVKVPNFVDFVINNPYKKNLDLGVERLTPVVQFIRLCLLAVKGGLTSTQEKEMIYETDDEIRYRINQNVRYLLSLSDQSSTSPTSSGKGGAESVIGSTDAITVPNQDQARESVLRFFHLIHHVIFSKCQSSWDCEFNFQFGLLTISSVLTVPEFPNLMEEVVVNNAKALREEGKEILNLLMNSLLGTARGANCRHACASIVATFTVENQTQDALQVALGMLDKIPKPNGINTVNVDIEASHQIQGMVLGAAYLLKHLHDKYSSRSNGVLGTNNTAVNSNDLPSCGKSKKSKKQDQKNKQQHLQGNLTEALEKFLKIVDPFFVRPIYLMDKPLGGYKDKANQQQDKGDKVVVRYATPTLAQNTVTALLESLIVLGQAGCFANLPAGSSVPEIDSTDPLPPCGESKANLVARIGLYLTLPPSPAVIKAAEAGSGNSASSNEDLLPPMPGHQCVWFAALRTLAFLCTGEQPESDTNVSTHPHLMYIIEAMSKMVTLNDPALQLAVGGAMADALLGAASPYKGLWYERTYPQYVPQAAAEAVANSPAGKWLSERFTTVLTHKPGQVRPPPTALAVAIWALSMARRFTPPPTTLFPPQLFINLLAENHEALQCMAASILGLMYDRSDETTRKTLVDSLNKSILDSKRPNPVFRELCHLAHQIGREDMTLSLLVLATTTNPSSTFSSPISLDTASTTGSNSLATQYIALCSMACVGLVRRLGRSLAPALPRLVPRIFIRRYDMARPKMRAAMHKIWLALILFATPNAASAASSANAGSSLAAVASSACSSTTGQPEKSTASPTNVAATWESGNLATISVNTLASELIDANFNAILCEIKAKLGLTSTTKATKSPASPSSSSSISPDPNLRDACCHAVVALTEHPSAYKQFAAHLPSLLSGLLAIVDAEKTDDDAGVDGGTNTINDVVLKPPSPAEKAASAIQKLMIRALDDPSCREVATGLLPRLLPILISRTISTNFSMAPPHRDISESHSLSVDLLLAVSRLANPASLKHALPHLTLVGLHTMAYLNPARVVSVMRPFMGSIQHHHQSWHPNSGTNAPIAKETQMAEVLRLCVRLMDDSALEVLIVPFIDLIRAGSGLVGSGGSSAGGGSRGVLANSAAAVATATCTFLSLLAHASAPSYSVQTTNTAASSRHVKKDESNGGESDVSKPRSAVSAALSQHTGKLMAAILGALPTAGRHLDSLGRMTVQEEMAQALALLMRFSKESSIAKVFQRVCSWFLETGTPSGSAGGGSHTAAAASASNQWACVRVMHAIARFCPDLIQSHLGLTLPMIVINALGEDVLKLNSFSNDMFGGEPPSTTLTSLPFTPATAVFDDDAVEELTQRRALWQEIMSETHPSGRVEDFVAGMMSNNVISQIDPSFTSVIYSIIDLFRQPILSNFISTLSDALIKSPSWLVRNQAALTLLFFVYVVDAMPIYPINVTQTVKLADAADKPSEVSPPSFSPYQTGYESGSGGPDKNESGGGIDGVGEVKGETDKQRQEEDEELEQNDDDDDSEENDDDEYDDGEEEEGGAVFTFIVWCDLVKLLIAALRDTGTWSGKVYLLRAMRVLSIITAKNNFAMKNLPIVDELWSTLARETRSGRTEHAGVAYQIEAFYALAFFGEYSMRDATGLTEFDETGKVKDDRLTRLLHIILPNGIPANAFEGGEQQSSKKSKQYQTEYTISKELPELELELAIIAVGLMWPVNANEDAHNNRLVDTLRHLVYLLSQGGWRIQCAALKSIYNLLSKARITGEELLKRVPEKGSKQIEILGIKELVNKLRLFADNTKAPILRDQVLDTIKVLMKYPAIVVAVKRQLTDMLKSWDNCEDVEMKNYATMLSKHLLEMK</sequence>
<feature type="compositionally biased region" description="Gly residues" evidence="2">
    <location>
        <begin position="2120"/>
        <end position="2136"/>
    </location>
</feature>
<dbReference type="Gene3D" id="1.25.10.10">
    <property type="entry name" value="Leucine-rich Repeat Variant"/>
    <property type="match status" value="1"/>
</dbReference>
<dbReference type="GO" id="GO:0060090">
    <property type="term" value="F:molecular adaptor activity"/>
    <property type="evidence" value="ECO:0007669"/>
    <property type="project" value="InterPro"/>
</dbReference>
<keyword evidence="1" id="KW-0677">Repeat</keyword>
<protein>
    <submittedName>
        <fullName evidence="6">CCR4-NOT transcription complex subunit 1</fullName>
    </submittedName>
</protein>
<feature type="region of interest" description="Disordered" evidence="2">
    <location>
        <begin position="932"/>
        <end position="955"/>
    </location>
</feature>
<dbReference type="GO" id="GO:0036503">
    <property type="term" value="P:ERAD pathway"/>
    <property type="evidence" value="ECO:0007669"/>
    <property type="project" value="TreeGrafter"/>
</dbReference>
<name>A0A158QGG5_RODNA</name>
<keyword evidence="5" id="KW-1185">Reference proteome</keyword>
<feature type="compositionally biased region" description="Low complexity" evidence="2">
    <location>
        <begin position="417"/>
        <end position="444"/>
    </location>
</feature>
<dbReference type="WBParaSite" id="HNAJ_0000003801-mRNA-1">
    <property type="protein sequence ID" value="HNAJ_0000003801-mRNA-1"/>
    <property type="gene ID" value="HNAJ_0000003801"/>
</dbReference>
<dbReference type="Proteomes" id="UP000278807">
    <property type="component" value="Unassembled WGS sequence"/>
</dbReference>
<dbReference type="PANTHER" id="PTHR23346">
    <property type="entry name" value="TRANSLATIONAL ACTIVATOR GCN1-RELATED"/>
    <property type="match status" value="1"/>
</dbReference>
<dbReference type="SUPFAM" id="SSF48371">
    <property type="entry name" value="ARM repeat"/>
    <property type="match status" value="3"/>
</dbReference>
<feature type="compositionally biased region" description="Low complexity" evidence="2">
    <location>
        <begin position="1494"/>
        <end position="1509"/>
    </location>
</feature>
<feature type="domain" description="Proteasome component Ecm29 N-terminal" evidence="3">
    <location>
        <begin position="39"/>
        <end position="349"/>
    </location>
</feature>
<dbReference type="GO" id="GO:0005737">
    <property type="term" value="C:cytoplasm"/>
    <property type="evidence" value="ECO:0007669"/>
    <property type="project" value="TreeGrafter"/>
</dbReference>
<evidence type="ECO:0000259" key="3">
    <source>
        <dbReference type="Pfam" id="PF13001"/>
    </source>
</evidence>
<dbReference type="GO" id="GO:0043248">
    <property type="term" value="P:proteasome assembly"/>
    <property type="evidence" value="ECO:0007669"/>
    <property type="project" value="InterPro"/>
</dbReference>
<feature type="compositionally biased region" description="Polar residues" evidence="2">
    <location>
        <begin position="2107"/>
        <end position="2119"/>
    </location>
</feature>
<dbReference type="PANTHER" id="PTHR23346:SF19">
    <property type="entry name" value="PROTEASOME ADAPTER AND SCAFFOLD PROTEIN ECM29"/>
    <property type="match status" value="1"/>
</dbReference>
<feature type="compositionally biased region" description="Basic and acidic residues" evidence="2">
    <location>
        <begin position="2138"/>
        <end position="2149"/>
    </location>
</feature>